<dbReference type="RefSeq" id="WP_169413177.1">
    <property type="nucleotide sequence ID" value="NZ_JAAXKZ010000040.1"/>
</dbReference>
<proteinExistence type="predicted"/>
<dbReference type="InterPro" id="IPR011761">
    <property type="entry name" value="ATP-grasp"/>
</dbReference>
<gene>
    <name evidence="4" type="ORF">HF519_12970</name>
</gene>
<dbReference type="InterPro" id="IPR013815">
    <property type="entry name" value="ATP_grasp_subdomain_1"/>
</dbReference>
<comment type="caution">
    <text evidence="4">The sequence shown here is derived from an EMBL/GenBank/DDBJ whole genome shotgun (WGS) entry which is preliminary data.</text>
</comment>
<dbReference type="GO" id="GO:0046872">
    <property type="term" value="F:metal ion binding"/>
    <property type="evidence" value="ECO:0007669"/>
    <property type="project" value="InterPro"/>
</dbReference>
<organism evidence="4 5">
    <name type="scientific">Pseudonocardia bannensis</name>
    <dbReference type="NCBI Taxonomy" id="630973"/>
    <lineage>
        <taxon>Bacteria</taxon>
        <taxon>Bacillati</taxon>
        <taxon>Actinomycetota</taxon>
        <taxon>Actinomycetes</taxon>
        <taxon>Pseudonocardiales</taxon>
        <taxon>Pseudonocardiaceae</taxon>
        <taxon>Pseudonocardia</taxon>
    </lineage>
</organism>
<dbReference type="Gene3D" id="3.30.1490.20">
    <property type="entry name" value="ATP-grasp fold, A domain"/>
    <property type="match status" value="1"/>
</dbReference>
<dbReference type="AlphaFoldDB" id="A0A848DIR9"/>
<feature type="domain" description="ATP-grasp" evidence="3">
    <location>
        <begin position="98"/>
        <end position="290"/>
    </location>
</feature>
<keyword evidence="5" id="KW-1185">Reference proteome</keyword>
<evidence type="ECO:0000259" key="3">
    <source>
        <dbReference type="PROSITE" id="PS50975"/>
    </source>
</evidence>
<dbReference type="PROSITE" id="PS50975">
    <property type="entry name" value="ATP_GRASP"/>
    <property type="match status" value="1"/>
</dbReference>
<evidence type="ECO:0000313" key="5">
    <source>
        <dbReference type="Proteomes" id="UP000586918"/>
    </source>
</evidence>
<evidence type="ECO:0000256" key="2">
    <source>
        <dbReference type="SAM" id="MobiDB-lite"/>
    </source>
</evidence>
<evidence type="ECO:0000313" key="4">
    <source>
        <dbReference type="EMBL" id="NMH92465.1"/>
    </source>
</evidence>
<accession>A0A848DIR9</accession>
<name>A0A848DIR9_9PSEU</name>
<dbReference type="Proteomes" id="UP000586918">
    <property type="component" value="Unassembled WGS sequence"/>
</dbReference>
<sequence>MLVRRGVQVHALATPHYGYVLAGRGIQGRVMPDIRRHSDAWLEELGTLGAAGGGVVLCGSDAATEWVTQNRAVLAPSLRSFESADGVHVGLMDKLSLYETARQVGVRVPWMHHVSTRGDLDHVLDAITYPCVLKPRLGHLAKQQVGFGTLIVESRAQLVEPASRLLDHGIDLLLTEVVPGPETGLEGAVAVRDRDGNYTLEYGRHKVRQWPPNTGVGSLLESAEVPETLAMNRRLLDHAGYHGIAACETKRHERTGELYLIEINVRIPASFGLADACDTDGSWRLYATLAGIPLPPQGAQTDGRKVMLLQKDLRAAWQRVRRHDASPADVVRSWRGVRDLGVLDPRDLMPAVAMAADLLRARRGAGRSKGSQDSSTPAVPRSDRRLRDAPPRGDRLRR</sequence>
<dbReference type="EMBL" id="JAAXKZ010000040">
    <property type="protein sequence ID" value="NMH92465.1"/>
    <property type="molecule type" value="Genomic_DNA"/>
</dbReference>
<feature type="region of interest" description="Disordered" evidence="2">
    <location>
        <begin position="363"/>
        <end position="398"/>
    </location>
</feature>
<dbReference type="GO" id="GO:0005524">
    <property type="term" value="F:ATP binding"/>
    <property type="evidence" value="ECO:0007669"/>
    <property type="project" value="UniProtKB-UniRule"/>
</dbReference>
<dbReference type="SUPFAM" id="SSF56059">
    <property type="entry name" value="Glutathione synthetase ATP-binding domain-like"/>
    <property type="match status" value="1"/>
</dbReference>
<keyword evidence="1" id="KW-0067">ATP-binding</keyword>
<protein>
    <recommendedName>
        <fullName evidence="3">ATP-grasp domain-containing protein</fullName>
    </recommendedName>
</protein>
<keyword evidence="1" id="KW-0547">Nucleotide-binding</keyword>
<reference evidence="4 5" key="1">
    <citation type="submission" date="2020-04" db="EMBL/GenBank/DDBJ databases">
        <authorList>
            <person name="Klaysubun C."/>
            <person name="Duangmal K."/>
            <person name="Lipun K."/>
        </authorList>
    </citation>
    <scope>NUCLEOTIDE SEQUENCE [LARGE SCALE GENOMIC DNA]</scope>
    <source>
        <strain evidence="4 5">DSM 45300</strain>
    </source>
</reference>
<evidence type="ECO:0000256" key="1">
    <source>
        <dbReference type="PROSITE-ProRule" id="PRU00409"/>
    </source>
</evidence>
<dbReference type="Gene3D" id="3.30.470.20">
    <property type="entry name" value="ATP-grasp fold, B domain"/>
    <property type="match status" value="1"/>
</dbReference>
<feature type="compositionally biased region" description="Basic and acidic residues" evidence="2">
    <location>
        <begin position="381"/>
        <end position="398"/>
    </location>
</feature>